<dbReference type="InterPro" id="IPR058560">
    <property type="entry name" value="DNA_primase_C"/>
</dbReference>
<keyword evidence="6 7" id="KW-0411">Iron-sulfur</keyword>
<evidence type="ECO:0000256" key="1">
    <source>
        <dbReference type="ARBA" id="ARBA00022485"/>
    </source>
</evidence>
<gene>
    <name evidence="7" type="primary">priL</name>
    <name evidence="9" type="ORF">ENU14_04260</name>
</gene>
<dbReference type="GO" id="GO:0051539">
    <property type="term" value="F:4 iron, 4 sulfur cluster binding"/>
    <property type="evidence" value="ECO:0007669"/>
    <property type="project" value="UniProtKB-UniRule"/>
</dbReference>
<evidence type="ECO:0000313" key="9">
    <source>
        <dbReference type="EMBL" id="HGM58778.1"/>
    </source>
</evidence>
<dbReference type="Pfam" id="PF04104">
    <property type="entry name" value="DNA_primase_lrg"/>
    <property type="match status" value="1"/>
</dbReference>
<evidence type="ECO:0000259" key="8">
    <source>
        <dbReference type="Pfam" id="PF04104"/>
    </source>
</evidence>
<dbReference type="SUPFAM" id="SSF140914">
    <property type="entry name" value="PriB N-terminal domain-like"/>
    <property type="match status" value="1"/>
</dbReference>
<dbReference type="CDD" id="cd06560">
    <property type="entry name" value="PriL"/>
    <property type="match status" value="1"/>
</dbReference>
<dbReference type="PANTHER" id="PTHR10537:SF3">
    <property type="entry name" value="DNA PRIMASE LARGE SUBUNIT"/>
    <property type="match status" value="1"/>
</dbReference>
<reference evidence="9" key="1">
    <citation type="journal article" date="2020" name="mSystems">
        <title>Genome- and Community-Level Interaction Insights into Carbon Utilization and Element Cycling Functions of Hydrothermarchaeota in Hydrothermal Sediment.</title>
        <authorList>
            <person name="Zhou Z."/>
            <person name="Liu Y."/>
            <person name="Xu W."/>
            <person name="Pan J."/>
            <person name="Luo Z.H."/>
            <person name="Li M."/>
        </authorList>
    </citation>
    <scope>NUCLEOTIDE SEQUENCE [LARGE SCALE GENOMIC DNA]</scope>
    <source>
        <strain evidence="9">SpSt-642</strain>
    </source>
</reference>
<keyword evidence="5 7" id="KW-0408">Iron</keyword>
<feature type="binding site" evidence="7">
    <location>
        <position position="246"/>
    </location>
    <ligand>
        <name>[4Fe-4S] cluster</name>
        <dbReference type="ChEBI" id="CHEBI:49883"/>
    </ligand>
</feature>
<dbReference type="AlphaFoldDB" id="A0A7C4DA71"/>
<sequence>MINYIFYPFLASLDNVLRRYPGLSLEYLLESGSSTVRENALAILESIVSGEKILEFEASSEDYVLIYYSILVGVKAIGDKKLMHRIALTYSKRAREKLDKESVENLITISKALGLDVRFLSESVKIPLKIVKSDVVFIEKPFAIPLKTYLKIVAGRLSQDPKYSLVNQVVSNGLVYVDRGVLIRILEERIYRFIMDSFEKIDFDTAKVTGFVNEIKRILDKYGWYKASVDLEFKTSYFVKDALPPCINRLIERLLGGENLSHHERFAVASFLVSIGLGVEQVLEFFKHTPDFKEKIARYQIEHIAGLRGSRKKYLPYNCETMKSLGLCSIAEYCYTNVKNPLSVYKLNLKRIKSGSGNGEGEVNKHSI</sequence>
<feature type="binding site" evidence="7">
    <location>
        <position position="319"/>
    </location>
    <ligand>
        <name>[4Fe-4S] cluster</name>
        <dbReference type="ChEBI" id="CHEBI:49883"/>
    </ligand>
</feature>
<comment type="similarity">
    <text evidence="7">Belongs to the eukaryotic-type primase large subunit family.</text>
</comment>
<feature type="domain" description="DNA primase large subunit C-terminal" evidence="8">
    <location>
        <begin position="239"/>
        <end position="351"/>
    </location>
</feature>
<comment type="function">
    <text evidence="7">Regulatory subunit of DNA primase, an RNA polymerase that catalyzes the synthesis of short RNA molecules used as primers for DNA polymerase during DNA replication. Stabilizes and modulates the activity of the small subunit, increasing the rate of DNA synthesis, and conferring RNA synthesis capability. The DNA polymerase activity may enable DNA primase to also catalyze primer extension after primer synthesis. May also play a role in DNA repair.</text>
</comment>
<dbReference type="InterPro" id="IPR007238">
    <property type="entry name" value="DNA_primase_lsu_euk/arc"/>
</dbReference>
<evidence type="ECO:0000256" key="7">
    <source>
        <dbReference type="HAMAP-Rule" id="MF_00701"/>
    </source>
</evidence>
<evidence type="ECO:0000256" key="3">
    <source>
        <dbReference type="ARBA" id="ARBA00022705"/>
    </source>
</evidence>
<evidence type="ECO:0000256" key="4">
    <source>
        <dbReference type="ARBA" id="ARBA00022723"/>
    </source>
</evidence>
<evidence type="ECO:0000256" key="6">
    <source>
        <dbReference type="ARBA" id="ARBA00023014"/>
    </source>
</evidence>
<proteinExistence type="inferred from homology"/>
<keyword evidence="1 7" id="KW-0004">4Fe-4S</keyword>
<feature type="binding site" evidence="7">
    <location>
        <position position="328"/>
    </location>
    <ligand>
        <name>[4Fe-4S] cluster</name>
        <dbReference type="ChEBI" id="CHEBI:49883"/>
    </ligand>
</feature>
<dbReference type="GO" id="GO:1990077">
    <property type="term" value="C:primosome complex"/>
    <property type="evidence" value="ECO:0007669"/>
    <property type="project" value="UniProtKB-KW"/>
</dbReference>
<name>A0A7C4DA71_STAMA</name>
<dbReference type="InterPro" id="IPR023642">
    <property type="entry name" value="DNA_primase_lsu_PriL"/>
</dbReference>
<comment type="caution">
    <text evidence="9">The sequence shown here is derived from an EMBL/GenBank/DDBJ whole genome shotgun (WGS) entry which is preliminary data.</text>
</comment>
<dbReference type="GO" id="GO:0006270">
    <property type="term" value="P:DNA replication initiation"/>
    <property type="evidence" value="ECO:0007669"/>
    <property type="project" value="TreeGrafter"/>
</dbReference>
<evidence type="ECO:0000256" key="5">
    <source>
        <dbReference type="ARBA" id="ARBA00023004"/>
    </source>
</evidence>
<dbReference type="HAMAP" id="MF_00701">
    <property type="entry name" value="DNA_primase_lrg_arc"/>
    <property type="match status" value="1"/>
</dbReference>
<keyword evidence="4 7" id="KW-0479">Metal-binding</keyword>
<accession>A0A7C4DA71</accession>
<dbReference type="EMBL" id="DTBJ01000032">
    <property type="protein sequence ID" value="HGM58778.1"/>
    <property type="molecule type" value="Genomic_DNA"/>
</dbReference>
<comment type="cofactor">
    <cofactor evidence="7">
        <name>[4Fe-4S] cluster</name>
        <dbReference type="ChEBI" id="CHEBI:49883"/>
    </cofactor>
    <text evidence="7">Binds 1 [4Fe-4S] cluster.</text>
</comment>
<keyword evidence="3 7" id="KW-0235">DNA replication</keyword>
<organism evidence="9">
    <name type="scientific">Staphylothermus marinus</name>
    <dbReference type="NCBI Taxonomy" id="2280"/>
    <lineage>
        <taxon>Archaea</taxon>
        <taxon>Thermoproteota</taxon>
        <taxon>Thermoprotei</taxon>
        <taxon>Desulfurococcales</taxon>
        <taxon>Desulfurococcaceae</taxon>
        <taxon>Staphylothermus</taxon>
    </lineage>
</organism>
<protein>
    <recommendedName>
        <fullName evidence="7">DNA primase large subunit PriL</fullName>
    </recommendedName>
</protein>
<dbReference type="PANTHER" id="PTHR10537">
    <property type="entry name" value="DNA PRIMASE LARGE SUBUNIT"/>
    <property type="match status" value="1"/>
</dbReference>
<comment type="subunit">
    <text evidence="7">Heterodimer of a small subunit (PriS) and a large subunit (PriL).</text>
</comment>
<dbReference type="Pfam" id="PF26466">
    <property type="entry name" value="DNA_primase_lrg_N"/>
    <property type="match status" value="1"/>
</dbReference>
<dbReference type="GO" id="GO:0003899">
    <property type="term" value="F:DNA-directed RNA polymerase activity"/>
    <property type="evidence" value="ECO:0007669"/>
    <property type="project" value="InterPro"/>
</dbReference>
<evidence type="ECO:0000256" key="2">
    <source>
        <dbReference type="ARBA" id="ARBA00022515"/>
    </source>
</evidence>
<keyword evidence="2 7" id="KW-0639">Primosome</keyword>
<dbReference type="GO" id="GO:0006269">
    <property type="term" value="P:DNA replication, synthesis of primer"/>
    <property type="evidence" value="ECO:0007669"/>
    <property type="project" value="UniProtKB-UniRule"/>
</dbReference>
<feature type="binding site" evidence="7">
    <location>
        <position position="334"/>
    </location>
    <ligand>
        <name>[4Fe-4S] cluster</name>
        <dbReference type="ChEBI" id="CHEBI:49883"/>
    </ligand>
</feature>
<dbReference type="GO" id="GO:0046872">
    <property type="term" value="F:metal ion binding"/>
    <property type="evidence" value="ECO:0007669"/>
    <property type="project" value="UniProtKB-KW"/>
</dbReference>